<dbReference type="AlphaFoldDB" id="W9VFG1"/>
<evidence type="ECO:0000313" key="1">
    <source>
        <dbReference type="EMBL" id="EXJ14787.1"/>
    </source>
</evidence>
<proteinExistence type="predicted"/>
<reference evidence="1 2" key="1">
    <citation type="submission" date="2012-11" db="EMBL/GenBank/DDBJ databases">
        <title>Genome assembly of Thiorhodococcus sp. AK35.</title>
        <authorList>
            <person name="Nupur N."/>
            <person name="Khatri I."/>
            <person name="Subramanian S."/>
            <person name="Pinnaka A."/>
        </authorList>
    </citation>
    <scope>NUCLEOTIDE SEQUENCE [LARGE SCALE GENOMIC DNA]</scope>
    <source>
        <strain evidence="1 2">AK35</strain>
    </source>
</reference>
<keyword evidence="2" id="KW-1185">Reference proteome</keyword>
<dbReference type="STRING" id="1249627.D779_2156"/>
<dbReference type="InterPro" id="IPR035903">
    <property type="entry name" value="HesB-like_dom_sf"/>
</dbReference>
<dbReference type="SUPFAM" id="SSF89360">
    <property type="entry name" value="HesB-like domain"/>
    <property type="match status" value="1"/>
</dbReference>
<name>W9VFG1_9GAMM</name>
<protein>
    <submittedName>
        <fullName evidence="1">DsrR</fullName>
    </submittedName>
</protein>
<dbReference type="OrthoDB" id="9795497at2"/>
<organism evidence="1 2">
    <name type="scientific">Imhoffiella purpurea</name>
    <dbReference type="NCBI Taxonomy" id="1249627"/>
    <lineage>
        <taxon>Bacteria</taxon>
        <taxon>Pseudomonadati</taxon>
        <taxon>Pseudomonadota</taxon>
        <taxon>Gammaproteobacteria</taxon>
        <taxon>Chromatiales</taxon>
        <taxon>Chromatiaceae</taxon>
        <taxon>Imhoffiella</taxon>
    </lineage>
</organism>
<dbReference type="eggNOG" id="COG0316">
    <property type="taxonomic scope" value="Bacteria"/>
</dbReference>
<dbReference type="RefSeq" id="WP_043754306.1">
    <property type="nucleotide sequence ID" value="NZ_AONC01000036.1"/>
</dbReference>
<dbReference type="Gene3D" id="2.60.300.12">
    <property type="entry name" value="HesB-like domain"/>
    <property type="match status" value="1"/>
</dbReference>
<dbReference type="Proteomes" id="UP000019460">
    <property type="component" value="Unassembled WGS sequence"/>
</dbReference>
<sequence length="105" mass="11542">MFKITAAAAAQVLEAAKQGGTEGMPLRLAAAQNPDGSIEYRMGFDELTEDDIRMTCEGIEVIMTPEQVPLLDQATMDYVEIEEPGQFHFIFLNPMDANYSPPTEG</sequence>
<accession>W9VFG1</accession>
<evidence type="ECO:0000313" key="2">
    <source>
        <dbReference type="Proteomes" id="UP000019460"/>
    </source>
</evidence>
<comment type="caution">
    <text evidence="1">The sequence shown here is derived from an EMBL/GenBank/DDBJ whole genome shotgun (WGS) entry which is preliminary data.</text>
</comment>
<gene>
    <name evidence="1" type="ORF">D779_2156</name>
</gene>
<dbReference type="EMBL" id="AONC01000036">
    <property type="protein sequence ID" value="EXJ14787.1"/>
    <property type="molecule type" value="Genomic_DNA"/>
</dbReference>